<dbReference type="Proteomes" id="UP001357485">
    <property type="component" value="Unassembled WGS sequence"/>
</dbReference>
<dbReference type="PANTHER" id="PTHR46644:SF2">
    <property type="entry name" value="DNA REPAIR PROTEIN XRCC2"/>
    <property type="match status" value="1"/>
</dbReference>
<reference evidence="1 2" key="1">
    <citation type="submission" date="2023-08" db="EMBL/GenBank/DDBJ databases">
        <title>Black Yeasts Isolated from many extreme environments.</title>
        <authorList>
            <person name="Coleine C."/>
            <person name="Stajich J.E."/>
            <person name="Selbmann L."/>
        </authorList>
    </citation>
    <scope>NUCLEOTIDE SEQUENCE [LARGE SCALE GENOMIC DNA]</scope>
    <source>
        <strain evidence="1 2">CCFEE 536</strain>
    </source>
</reference>
<organism evidence="1 2">
    <name type="scientific">Cryomyces antarcticus</name>
    <dbReference type="NCBI Taxonomy" id="329879"/>
    <lineage>
        <taxon>Eukaryota</taxon>
        <taxon>Fungi</taxon>
        <taxon>Dikarya</taxon>
        <taxon>Ascomycota</taxon>
        <taxon>Pezizomycotina</taxon>
        <taxon>Dothideomycetes</taxon>
        <taxon>Dothideomycetes incertae sedis</taxon>
        <taxon>Cryomyces</taxon>
    </lineage>
</organism>
<protein>
    <recommendedName>
        <fullName evidence="3">DNA recombination and repair protein Rad51-like C-terminal domain-containing protein</fullName>
    </recommendedName>
</protein>
<dbReference type="CDD" id="cd19490">
    <property type="entry name" value="XRCC2"/>
    <property type="match status" value="1"/>
</dbReference>
<sequence>MSAEDLGRSLLGEVTEERLDELLHSLRVLHEPVPSKRLGVPAIDRLLHVFEHASAPTQRAREHLELSNQWSDPISPRRSLQQTARKSVARHPIVEITSPGPGHGKTHLLYYIAAIAVLPQTWNGEKVDGKNGAAVVLDTEERFDVHRLVQVMKHYIQVHIAPLNSDSADIEALVAAALQHIHIFRPQSLDSLIATVDSLASYLFDSSAHFSSRRQITAILLDSASAFFWQDRQEQETARLLGITERSSNSSGTRTANTKSQQLLRSFRTAQHVLGGCPLVATVWNLSPSSARNPKPQLPPPWSGSSCTLRLVLERRPVAKFAANMSIEEAAKDRARRQQAVEEAGFEAWIERPGYEDWNEGFRYSITEEGFTIKRD</sequence>
<evidence type="ECO:0000313" key="2">
    <source>
        <dbReference type="Proteomes" id="UP001357485"/>
    </source>
</evidence>
<keyword evidence="2" id="KW-1185">Reference proteome</keyword>
<evidence type="ECO:0000313" key="1">
    <source>
        <dbReference type="EMBL" id="KAK5291066.1"/>
    </source>
</evidence>
<comment type="caution">
    <text evidence="1">The sequence shown here is derived from an EMBL/GenBank/DDBJ whole genome shotgun (WGS) entry which is preliminary data.</text>
</comment>
<dbReference type="PANTHER" id="PTHR46644">
    <property type="entry name" value="DNA REPAIR PROTEIN XRCC2"/>
    <property type="match status" value="1"/>
</dbReference>
<dbReference type="EMBL" id="JAVRRA010000178">
    <property type="protein sequence ID" value="KAK5291066.1"/>
    <property type="molecule type" value="Genomic_DNA"/>
</dbReference>
<dbReference type="InterPro" id="IPR030547">
    <property type="entry name" value="XRCC2"/>
</dbReference>
<name>A0ABR0M7L7_9PEZI</name>
<proteinExistence type="predicted"/>
<dbReference type="SUPFAM" id="SSF52540">
    <property type="entry name" value="P-loop containing nucleoside triphosphate hydrolases"/>
    <property type="match status" value="1"/>
</dbReference>
<dbReference type="Gene3D" id="3.40.50.300">
    <property type="entry name" value="P-loop containing nucleotide triphosphate hydrolases"/>
    <property type="match status" value="1"/>
</dbReference>
<gene>
    <name evidence="1" type="ORF">LTR16_002367</name>
</gene>
<evidence type="ECO:0008006" key="3">
    <source>
        <dbReference type="Google" id="ProtNLM"/>
    </source>
</evidence>
<dbReference type="InterPro" id="IPR027417">
    <property type="entry name" value="P-loop_NTPase"/>
</dbReference>
<accession>A0ABR0M7L7</accession>